<keyword evidence="6" id="KW-1185">Reference proteome</keyword>
<organism evidence="5 6">
    <name type="scientific">Drosophila willistoni</name>
    <name type="common">Fruit fly</name>
    <dbReference type="NCBI Taxonomy" id="7260"/>
    <lineage>
        <taxon>Eukaryota</taxon>
        <taxon>Metazoa</taxon>
        <taxon>Ecdysozoa</taxon>
        <taxon>Arthropoda</taxon>
        <taxon>Hexapoda</taxon>
        <taxon>Insecta</taxon>
        <taxon>Pterygota</taxon>
        <taxon>Neoptera</taxon>
        <taxon>Endopterygota</taxon>
        <taxon>Diptera</taxon>
        <taxon>Brachycera</taxon>
        <taxon>Muscomorpha</taxon>
        <taxon>Ephydroidea</taxon>
        <taxon>Drosophilidae</taxon>
        <taxon>Drosophila</taxon>
        <taxon>Sophophora</taxon>
    </lineage>
</organism>
<evidence type="ECO:0000256" key="1">
    <source>
        <dbReference type="ARBA" id="ARBA00022692"/>
    </source>
</evidence>
<keyword evidence="1 4" id="KW-0812">Transmembrane</keyword>
<dbReference type="eggNOG" id="KOG3386">
    <property type="taxonomic scope" value="Eukaryota"/>
</dbReference>
<keyword evidence="4" id="KW-0186">Copper</keyword>
<dbReference type="GO" id="GO:0005886">
    <property type="term" value="C:plasma membrane"/>
    <property type="evidence" value="ECO:0007669"/>
    <property type="project" value="EnsemblMetazoa"/>
</dbReference>
<keyword evidence="4" id="KW-0187">Copper transport</keyword>
<evidence type="ECO:0000313" key="6">
    <source>
        <dbReference type="Proteomes" id="UP000007798"/>
    </source>
</evidence>
<keyword evidence="4" id="KW-0813">Transport</keyword>
<comment type="similarity">
    <text evidence="4">Belongs to the copper transporter (Ctr) (TC 1.A.56) family. SLC31A subfamily.</text>
</comment>
<dbReference type="PANTHER" id="PTHR12483:SF115">
    <property type="entry name" value="COPPER TRANSPORT PROTEIN"/>
    <property type="match status" value="1"/>
</dbReference>
<gene>
    <name evidence="5" type="primary">Dwil\GK13100</name>
    <name evidence="5" type="ORF">Dwil_GK13100</name>
</gene>
<dbReference type="EMBL" id="CH964272">
    <property type="protein sequence ID" value="EDW84510.2"/>
    <property type="molecule type" value="Genomic_DNA"/>
</dbReference>
<dbReference type="Pfam" id="PF04145">
    <property type="entry name" value="Ctr"/>
    <property type="match status" value="1"/>
</dbReference>
<dbReference type="GO" id="GO:0015677">
    <property type="term" value="P:copper ion import"/>
    <property type="evidence" value="ECO:0007669"/>
    <property type="project" value="EnsemblMetazoa"/>
</dbReference>
<reference evidence="5 6" key="1">
    <citation type="journal article" date="2007" name="Nature">
        <title>Evolution of genes and genomes on the Drosophila phylogeny.</title>
        <authorList>
            <consortium name="Drosophila 12 Genomes Consortium"/>
            <person name="Clark A.G."/>
            <person name="Eisen M.B."/>
            <person name="Smith D.R."/>
            <person name="Bergman C.M."/>
            <person name="Oliver B."/>
            <person name="Markow T.A."/>
            <person name="Kaufman T.C."/>
            <person name="Kellis M."/>
            <person name="Gelbart W."/>
            <person name="Iyer V.N."/>
            <person name="Pollard D.A."/>
            <person name="Sackton T.B."/>
            <person name="Larracuente A.M."/>
            <person name="Singh N.D."/>
            <person name="Abad J.P."/>
            <person name="Abt D.N."/>
            <person name="Adryan B."/>
            <person name="Aguade M."/>
            <person name="Akashi H."/>
            <person name="Anderson W.W."/>
            <person name="Aquadro C.F."/>
            <person name="Ardell D.H."/>
            <person name="Arguello R."/>
            <person name="Artieri C.G."/>
            <person name="Barbash D.A."/>
            <person name="Barker D."/>
            <person name="Barsanti P."/>
            <person name="Batterham P."/>
            <person name="Batzoglou S."/>
            <person name="Begun D."/>
            <person name="Bhutkar A."/>
            <person name="Blanco E."/>
            <person name="Bosak S.A."/>
            <person name="Bradley R.K."/>
            <person name="Brand A.D."/>
            <person name="Brent M.R."/>
            <person name="Brooks A.N."/>
            <person name="Brown R.H."/>
            <person name="Butlin R.K."/>
            <person name="Caggese C."/>
            <person name="Calvi B.R."/>
            <person name="Bernardo de Carvalho A."/>
            <person name="Caspi A."/>
            <person name="Castrezana S."/>
            <person name="Celniker S.E."/>
            <person name="Chang J.L."/>
            <person name="Chapple C."/>
            <person name="Chatterji S."/>
            <person name="Chinwalla A."/>
            <person name="Civetta A."/>
            <person name="Clifton S.W."/>
            <person name="Comeron J.M."/>
            <person name="Costello J.C."/>
            <person name="Coyne J.A."/>
            <person name="Daub J."/>
            <person name="David R.G."/>
            <person name="Delcher A.L."/>
            <person name="Delehaunty K."/>
            <person name="Do C.B."/>
            <person name="Ebling H."/>
            <person name="Edwards K."/>
            <person name="Eickbush T."/>
            <person name="Evans J.D."/>
            <person name="Filipski A."/>
            <person name="Findeiss S."/>
            <person name="Freyhult E."/>
            <person name="Fulton L."/>
            <person name="Fulton R."/>
            <person name="Garcia A.C."/>
            <person name="Gardiner A."/>
            <person name="Garfield D.A."/>
            <person name="Garvin B.E."/>
            <person name="Gibson G."/>
            <person name="Gilbert D."/>
            <person name="Gnerre S."/>
            <person name="Godfrey J."/>
            <person name="Good R."/>
            <person name="Gotea V."/>
            <person name="Gravely B."/>
            <person name="Greenberg A.J."/>
            <person name="Griffiths-Jones S."/>
            <person name="Gross S."/>
            <person name="Guigo R."/>
            <person name="Gustafson E.A."/>
            <person name="Haerty W."/>
            <person name="Hahn M.W."/>
            <person name="Halligan D.L."/>
            <person name="Halpern A.L."/>
            <person name="Halter G.M."/>
            <person name="Han M.V."/>
            <person name="Heger A."/>
            <person name="Hillier L."/>
            <person name="Hinrichs A.S."/>
            <person name="Holmes I."/>
            <person name="Hoskins R.A."/>
            <person name="Hubisz M.J."/>
            <person name="Hultmark D."/>
            <person name="Huntley M.A."/>
            <person name="Jaffe D.B."/>
            <person name="Jagadeeshan S."/>
            <person name="Jeck W.R."/>
            <person name="Johnson J."/>
            <person name="Jones C.D."/>
            <person name="Jordan W.C."/>
            <person name="Karpen G.H."/>
            <person name="Kataoka E."/>
            <person name="Keightley P.D."/>
            <person name="Kheradpour P."/>
            <person name="Kirkness E.F."/>
            <person name="Koerich L.B."/>
            <person name="Kristiansen K."/>
            <person name="Kudrna D."/>
            <person name="Kulathinal R.J."/>
            <person name="Kumar S."/>
            <person name="Kwok R."/>
            <person name="Lander E."/>
            <person name="Langley C.H."/>
            <person name="Lapoint R."/>
            <person name="Lazzaro B.P."/>
            <person name="Lee S.J."/>
            <person name="Levesque L."/>
            <person name="Li R."/>
            <person name="Lin C.F."/>
            <person name="Lin M.F."/>
            <person name="Lindblad-Toh K."/>
            <person name="Llopart A."/>
            <person name="Long M."/>
            <person name="Low L."/>
            <person name="Lozovsky E."/>
            <person name="Lu J."/>
            <person name="Luo M."/>
            <person name="Machado C.A."/>
            <person name="Makalowski W."/>
            <person name="Marzo M."/>
            <person name="Matsuda M."/>
            <person name="Matzkin L."/>
            <person name="McAllister B."/>
            <person name="McBride C.S."/>
            <person name="McKernan B."/>
            <person name="McKernan K."/>
            <person name="Mendez-Lago M."/>
            <person name="Minx P."/>
            <person name="Mollenhauer M.U."/>
            <person name="Montooth K."/>
            <person name="Mount S.M."/>
            <person name="Mu X."/>
            <person name="Myers E."/>
            <person name="Negre B."/>
            <person name="Newfeld S."/>
            <person name="Nielsen R."/>
            <person name="Noor M.A."/>
            <person name="O'Grady P."/>
            <person name="Pachter L."/>
            <person name="Papaceit M."/>
            <person name="Parisi M.J."/>
            <person name="Parisi M."/>
            <person name="Parts L."/>
            <person name="Pedersen J.S."/>
            <person name="Pesole G."/>
            <person name="Phillippy A.M."/>
            <person name="Ponting C.P."/>
            <person name="Pop M."/>
            <person name="Porcelli D."/>
            <person name="Powell J.R."/>
            <person name="Prohaska S."/>
            <person name="Pruitt K."/>
            <person name="Puig M."/>
            <person name="Quesneville H."/>
            <person name="Ram K.R."/>
            <person name="Rand D."/>
            <person name="Rasmussen M.D."/>
            <person name="Reed L.K."/>
            <person name="Reenan R."/>
            <person name="Reily A."/>
            <person name="Remington K.A."/>
            <person name="Rieger T.T."/>
            <person name="Ritchie M.G."/>
            <person name="Robin C."/>
            <person name="Rogers Y.H."/>
            <person name="Rohde C."/>
            <person name="Rozas J."/>
            <person name="Rubenfield M.J."/>
            <person name="Ruiz A."/>
            <person name="Russo S."/>
            <person name="Salzberg S.L."/>
            <person name="Sanchez-Gracia A."/>
            <person name="Saranga D.J."/>
            <person name="Sato H."/>
            <person name="Schaeffer S.W."/>
            <person name="Schatz M.C."/>
            <person name="Schlenke T."/>
            <person name="Schwartz R."/>
            <person name="Segarra C."/>
            <person name="Singh R.S."/>
            <person name="Sirot L."/>
            <person name="Sirota M."/>
            <person name="Sisneros N.B."/>
            <person name="Smith C.D."/>
            <person name="Smith T.F."/>
            <person name="Spieth J."/>
            <person name="Stage D.E."/>
            <person name="Stark A."/>
            <person name="Stephan W."/>
            <person name="Strausberg R.L."/>
            <person name="Strempel S."/>
            <person name="Sturgill D."/>
            <person name="Sutton G."/>
            <person name="Sutton G.G."/>
            <person name="Tao W."/>
            <person name="Teichmann S."/>
            <person name="Tobari Y.N."/>
            <person name="Tomimura Y."/>
            <person name="Tsolas J.M."/>
            <person name="Valente V.L."/>
            <person name="Venter E."/>
            <person name="Venter J.C."/>
            <person name="Vicario S."/>
            <person name="Vieira F.G."/>
            <person name="Vilella A.J."/>
            <person name="Villasante A."/>
            <person name="Walenz B."/>
            <person name="Wang J."/>
            <person name="Wasserman M."/>
            <person name="Watts T."/>
            <person name="Wilson D."/>
            <person name="Wilson R.K."/>
            <person name="Wing R.A."/>
            <person name="Wolfner M.F."/>
            <person name="Wong A."/>
            <person name="Wong G.K."/>
            <person name="Wu C.I."/>
            <person name="Wu G."/>
            <person name="Yamamoto D."/>
            <person name="Yang H.P."/>
            <person name="Yang S.P."/>
            <person name="Yorke J.A."/>
            <person name="Yoshida K."/>
            <person name="Zdobnov E."/>
            <person name="Zhang P."/>
            <person name="Zhang Y."/>
            <person name="Zimin A.V."/>
            <person name="Baldwin J."/>
            <person name="Abdouelleil A."/>
            <person name="Abdulkadir J."/>
            <person name="Abebe A."/>
            <person name="Abera B."/>
            <person name="Abreu J."/>
            <person name="Acer S.C."/>
            <person name="Aftuck L."/>
            <person name="Alexander A."/>
            <person name="An P."/>
            <person name="Anderson E."/>
            <person name="Anderson S."/>
            <person name="Arachi H."/>
            <person name="Azer M."/>
            <person name="Bachantsang P."/>
            <person name="Barry A."/>
            <person name="Bayul T."/>
            <person name="Berlin A."/>
            <person name="Bessette D."/>
            <person name="Bloom T."/>
            <person name="Blye J."/>
            <person name="Boguslavskiy L."/>
            <person name="Bonnet C."/>
            <person name="Boukhgalter B."/>
            <person name="Bourzgui I."/>
            <person name="Brown A."/>
            <person name="Cahill P."/>
            <person name="Channer S."/>
            <person name="Cheshatsang Y."/>
            <person name="Chuda L."/>
            <person name="Citroen M."/>
            <person name="Collymore A."/>
            <person name="Cooke P."/>
            <person name="Costello M."/>
            <person name="D'Aco K."/>
            <person name="Daza R."/>
            <person name="De Haan G."/>
            <person name="DeGray S."/>
            <person name="DeMaso C."/>
            <person name="Dhargay N."/>
            <person name="Dooley K."/>
            <person name="Dooley E."/>
            <person name="Doricent M."/>
            <person name="Dorje P."/>
            <person name="Dorjee K."/>
            <person name="Dupes A."/>
            <person name="Elong R."/>
            <person name="Falk J."/>
            <person name="Farina A."/>
            <person name="Faro S."/>
            <person name="Ferguson D."/>
            <person name="Fisher S."/>
            <person name="Foley C.D."/>
            <person name="Franke A."/>
            <person name="Friedrich D."/>
            <person name="Gadbois L."/>
            <person name="Gearin G."/>
            <person name="Gearin C.R."/>
            <person name="Giannoukos G."/>
            <person name="Goode T."/>
            <person name="Graham J."/>
            <person name="Grandbois E."/>
            <person name="Grewal S."/>
            <person name="Gyaltsen K."/>
            <person name="Hafez N."/>
            <person name="Hagos B."/>
            <person name="Hall J."/>
            <person name="Henson C."/>
            <person name="Hollinger A."/>
            <person name="Honan T."/>
            <person name="Huard M.D."/>
            <person name="Hughes L."/>
            <person name="Hurhula B."/>
            <person name="Husby M.E."/>
            <person name="Kamat A."/>
            <person name="Kanga B."/>
            <person name="Kashin S."/>
            <person name="Khazanovich D."/>
            <person name="Kisner P."/>
            <person name="Lance K."/>
            <person name="Lara M."/>
            <person name="Lee W."/>
            <person name="Lennon N."/>
            <person name="Letendre F."/>
            <person name="LeVine R."/>
            <person name="Lipovsky A."/>
            <person name="Liu X."/>
            <person name="Liu J."/>
            <person name="Liu S."/>
            <person name="Lokyitsang T."/>
            <person name="Lokyitsang Y."/>
            <person name="Lubonja R."/>
            <person name="Lui A."/>
            <person name="MacDonald P."/>
            <person name="Magnisalis V."/>
            <person name="Maru K."/>
            <person name="Matthews C."/>
            <person name="McCusker W."/>
            <person name="McDonough S."/>
            <person name="Mehta T."/>
            <person name="Meldrim J."/>
            <person name="Meneus L."/>
            <person name="Mihai O."/>
            <person name="Mihalev A."/>
            <person name="Mihova T."/>
            <person name="Mittelman R."/>
            <person name="Mlenga V."/>
            <person name="Montmayeur A."/>
            <person name="Mulrain L."/>
            <person name="Navidi A."/>
            <person name="Naylor J."/>
            <person name="Negash T."/>
            <person name="Nguyen T."/>
            <person name="Nguyen N."/>
            <person name="Nicol R."/>
            <person name="Norbu C."/>
            <person name="Norbu N."/>
            <person name="Novod N."/>
            <person name="O'Neill B."/>
            <person name="Osman S."/>
            <person name="Markiewicz E."/>
            <person name="Oyono O.L."/>
            <person name="Patti C."/>
            <person name="Phunkhang P."/>
            <person name="Pierre F."/>
            <person name="Priest M."/>
            <person name="Raghuraman S."/>
            <person name="Rege F."/>
            <person name="Reyes R."/>
            <person name="Rise C."/>
            <person name="Rogov P."/>
            <person name="Ross K."/>
            <person name="Ryan E."/>
            <person name="Settipalli S."/>
            <person name="Shea T."/>
            <person name="Sherpa N."/>
            <person name="Shi L."/>
            <person name="Shih D."/>
            <person name="Sparrow T."/>
            <person name="Spaulding J."/>
            <person name="Stalker J."/>
            <person name="Stange-Thomann N."/>
            <person name="Stavropoulos S."/>
            <person name="Stone C."/>
            <person name="Strader C."/>
            <person name="Tesfaye S."/>
            <person name="Thomson T."/>
            <person name="Thoulutsang Y."/>
            <person name="Thoulutsang D."/>
            <person name="Topham K."/>
            <person name="Topping I."/>
            <person name="Tsamla T."/>
            <person name="Vassiliev H."/>
            <person name="Vo A."/>
            <person name="Wangchuk T."/>
            <person name="Wangdi T."/>
            <person name="Weiand M."/>
            <person name="Wilkinson J."/>
            <person name="Wilson A."/>
            <person name="Yadav S."/>
            <person name="Young G."/>
            <person name="Yu Q."/>
            <person name="Zembek L."/>
            <person name="Zhong D."/>
            <person name="Zimmer A."/>
            <person name="Zwirko Z."/>
            <person name="Jaffe D.B."/>
            <person name="Alvarez P."/>
            <person name="Brockman W."/>
            <person name="Butler J."/>
            <person name="Chin C."/>
            <person name="Gnerre S."/>
            <person name="Grabherr M."/>
            <person name="Kleber M."/>
            <person name="Mauceli E."/>
            <person name="MacCallum I."/>
        </authorList>
    </citation>
    <scope>NUCLEOTIDE SEQUENCE [LARGE SCALE GENOMIC DNA]</scope>
    <source>
        <strain evidence="6">Tucson 14030-0811.24</strain>
    </source>
</reference>
<evidence type="ECO:0000313" key="5">
    <source>
        <dbReference type="EMBL" id="EDW84510.2"/>
    </source>
</evidence>
<feature type="transmembrane region" description="Helical" evidence="4">
    <location>
        <begin position="156"/>
        <end position="179"/>
    </location>
</feature>
<dbReference type="STRING" id="7260.B4NH13"/>
<dbReference type="HOGENOM" id="CLU_079690_2_0_1"/>
<sequence>MSGHEHGHHMSMSFHEGVDETILFKFWHSQTTLVLVLSCVIIFLVAVMYEGLKFYREWLFKKCKRRSEGGNERYQHYENQQYPPQYPQPTAQTFVFRPRTPATSPRPSKIAPRQSIRTTNPTHVDIPPIFHNASAPEPSPPDGTPKRKQCSKFKAWFGKFHLFQTFLHMLQVFVSFLLMLVFMTYNVWLCMAVVLGAGFGYFIFFAYSDKFYDHCN</sequence>
<feature type="transmembrane region" description="Helical" evidence="4">
    <location>
        <begin position="33"/>
        <end position="52"/>
    </location>
</feature>
<dbReference type="PANTHER" id="PTHR12483">
    <property type="entry name" value="SOLUTE CARRIER FAMILY 31 COPPER TRANSPORTERS"/>
    <property type="match status" value="1"/>
</dbReference>
<evidence type="ECO:0000256" key="2">
    <source>
        <dbReference type="ARBA" id="ARBA00022989"/>
    </source>
</evidence>
<dbReference type="GO" id="GO:0007283">
    <property type="term" value="P:spermatogenesis"/>
    <property type="evidence" value="ECO:0007669"/>
    <property type="project" value="EnsemblMetazoa"/>
</dbReference>
<protein>
    <recommendedName>
        <fullName evidence="4">Copper transport protein</fullName>
    </recommendedName>
</protein>
<keyword evidence="2 4" id="KW-1133">Transmembrane helix</keyword>
<dbReference type="Proteomes" id="UP000007798">
    <property type="component" value="Unassembled WGS sequence"/>
</dbReference>
<dbReference type="FunCoup" id="B4NH13">
    <property type="interactions" value="19"/>
</dbReference>
<evidence type="ECO:0000256" key="4">
    <source>
        <dbReference type="RuleBase" id="RU367022"/>
    </source>
</evidence>
<dbReference type="OrthoDB" id="161814at2759"/>
<comment type="subcellular location">
    <subcellularLocation>
        <location evidence="4">Membrane</location>
        <topology evidence="4">Multi-pass membrane protein</topology>
    </subcellularLocation>
</comment>
<keyword evidence="4" id="KW-0406">Ion transport</keyword>
<evidence type="ECO:0000256" key="3">
    <source>
        <dbReference type="ARBA" id="ARBA00023136"/>
    </source>
</evidence>
<dbReference type="InterPro" id="IPR007274">
    <property type="entry name" value="Cop_transporter"/>
</dbReference>
<dbReference type="KEGG" id="dwi:6651408"/>
<keyword evidence="3 4" id="KW-0472">Membrane</keyword>
<dbReference type="AlphaFoldDB" id="B4NH13"/>
<feature type="transmembrane region" description="Helical" evidence="4">
    <location>
        <begin position="185"/>
        <end position="207"/>
    </location>
</feature>
<dbReference type="GO" id="GO:0005375">
    <property type="term" value="F:copper ion transmembrane transporter activity"/>
    <property type="evidence" value="ECO:0007669"/>
    <property type="project" value="UniProtKB-UniRule"/>
</dbReference>
<proteinExistence type="inferred from homology"/>
<accession>B4NH13</accession>
<name>B4NH13_DROWI</name>
<dbReference type="InParanoid" id="B4NH13"/>